<keyword evidence="5" id="KW-0663">Pyridoxal phosphate</keyword>
<evidence type="ECO:0000256" key="1">
    <source>
        <dbReference type="ARBA" id="ARBA00001933"/>
    </source>
</evidence>
<name>A0ABY8UR91_TETOB</name>
<evidence type="ECO:0000259" key="6">
    <source>
        <dbReference type="Pfam" id="PF00155"/>
    </source>
</evidence>
<dbReference type="CDD" id="cd00609">
    <property type="entry name" value="AAT_like"/>
    <property type="match status" value="1"/>
</dbReference>
<gene>
    <name evidence="7" type="ORF">OEZ85_001263</name>
</gene>
<dbReference type="Pfam" id="PF00155">
    <property type="entry name" value="Aminotran_1_2"/>
    <property type="match status" value="2"/>
</dbReference>
<dbReference type="PANTHER" id="PTHR46383">
    <property type="entry name" value="ASPARTATE AMINOTRANSFERASE"/>
    <property type="match status" value="1"/>
</dbReference>
<organism evidence="7 8">
    <name type="scientific">Tetradesmus obliquus</name>
    <name type="common">Green alga</name>
    <name type="synonym">Acutodesmus obliquus</name>
    <dbReference type="NCBI Taxonomy" id="3088"/>
    <lineage>
        <taxon>Eukaryota</taxon>
        <taxon>Viridiplantae</taxon>
        <taxon>Chlorophyta</taxon>
        <taxon>core chlorophytes</taxon>
        <taxon>Chlorophyceae</taxon>
        <taxon>CS clade</taxon>
        <taxon>Sphaeropleales</taxon>
        <taxon>Scenedesmaceae</taxon>
        <taxon>Tetradesmus</taxon>
    </lineage>
</organism>
<sequence length="504" mass="53254">MRSSCLHNRPSQSGQWVGRCRGVQRLAAVGNGNGANRHPELSQRVLITDPPVIVKTKQMMAKAPASKQVLSLAQGVVHWAPPPAATALASKLLAAGEGVHGYGLAGGLPALQEALQHKLQTKNGLLGYEVMVTAGANQAFVNLVLTLCDASDSVVLFKPYYFNHMMALQMTGSAPQVQLGPCNADSLHPDLQWLQQQLQGPKPPKMVVIVNPCNPTVAEMLLLAVDLYQQQLQGPKPPKMVVIVNPCNPTGVLLPKEELEAAAAMCAAAGSWLVLDNTYEDFLYEGRSHHTVSGPNVISVFSFSKAYGMMGWRVGYIAYPGQQLLQQGGLEQHNLGEQLLKVQDTIIVCAPQMSQQLALAALQEGEDQVQQGIAGLSHNRELIADALSPLGTRGHGWVGGEGAIYYWARLPERFGGVAGAAATGASGKDAAAAAAAAAAGGDEAVVEWLIKEYGVCIIPGSACGVPGHVRVAFANLRAEQCEVAAARLKQGLQQLVSMDTLVGV</sequence>
<comment type="similarity">
    <text evidence="2">Belongs to the class-I pyridoxal-phosphate-dependent aminotransferase family.</text>
</comment>
<dbReference type="SUPFAM" id="SSF53383">
    <property type="entry name" value="PLP-dependent transferases"/>
    <property type="match status" value="2"/>
</dbReference>
<keyword evidence="3" id="KW-0032">Aminotransferase</keyword>
<accession>A0ABY8UR91</accession>
<dbReference type="InterPro" id="IPR050596">
    <property type="entry name" value="AspAT/PAT-like"/>
</dbReference>
<evidence type="ECO:0000256" key="2">
    <source>
        <dbReference type="ARBA" id="ARBA00007441"/>
    </source>
</evidence>
<dbReference type="InterPro" id="IPR015424">
    <property type="entry name" value="PyrdxlP-dep_Trfase"/>
</dbReference>
<keyword evidence="8" id="KW-1185">Reference proteome</keyword>
<evidence type="ECO:0000256" key="3">
    <source>
        <dbReference type="ARBA" id="ARBA00022576"/>
    </source>
</evidence>
<dbReference type="InterPro" id="IPR004838">
    <property type="entry name" value="NHTrfase_class1_PyrdxlP-BS"/>
</dbReference>
<dbReference type="PANTHER" id="PTHR46383:SF5">
    <property type="entry name" value="AMINOTRANSFERASE CLASS I_CLASSII DOMAIN-CONTAINING PROTEIN"/>
    <property type="match status" value="1"/>
</dbReference>
<dbReference type="Proteomes" id="UP001244341">
    <property type="component" value="Chromosome 15b"/>
</dbReference>
<evidence type="ECO:0000313" key="7">
    <source>
        <dbReference type="EMBL" id="WIA22881.1"/>
    </source>
</evidence>
<dbReference type="EMBL" id="CP126222">
    <property type="protein sequence ID" value="WIA22881.1"/>
    <property type="molecule type" value="Genomic_DNA"/>
</dbReference>
<proteinExistence type="inferred from homology"/>
<evidence type="ECO:0000313" key="8">
    <source>
        <dbReference type="Proteomes" id="UP001244341"/>
    </source>
</evidence>
<keyword evidence="4" id="KW-0808">Transferase</keyword>
<feature type="domain" description="Aminotransferase class I/classII large" evidence="6">
    <location>
        <begin position="68"/>
        <end position="216"/>
    </location>
</feature>
<protein>
    <recommendedName>
        <fullName evidence="6">Aminotransferase class I/classII large domain-containing protein</fullName>
    </recommendedName>
</protein>
<dbReference type="InterPro" id="IPR004839">
    <property type="entry name" value="Aminotransferase_I/II_large"/>
</dbReference>
<reference evidence="7 8" key="1">
    <citation type="submission" date="2023-05" db="EMBL/GenBank/DDBJ databases">
        <title>A 100% complete, gapless, phased diploid assembly of the Scenedesmus obliquus UTEX 3031 genome.</title>
        <authorList>
            <person name="Biondi T.C."/>
            <person name="Hanschen E.R."/>
            <person name="Kwon T."/>
            <person name="Eng W."/>
            <person name="Kruse C.P.S."/>
            <person name="Koehler S.I."/>
            <person name="Kunde Y."/>
            <person name="Gleasner C.D."/>
            <person name="You Mak K.T."/>
            <person name="Polle J."/>
            <person name="Hovde B.T."/>
            <person name="Starkenburg S.R."/>
        </authorList>
    </citation>
    <scope>NUCLEOTIDE SEQUENCE [LARGE SCALE GENOMIC DNA]</scope>
    <source>
        <strain evidence="7 8">DOE0152z</strain>
    </source>
</reference>
<feature type="domain" description="Aminotransferase class I/classII large" evidence="6">
    <location>
        <begin position="230"/>
        <end position="488"/>
    </location>
</feature>
<dbReference type="PROSITE" id="PS00105">
    <property type="entry name" value="AA_TRANSFER_CLASS_1"/>
    <property type="match status" value="1"/>
</dbReference>
<dbReference type="InterPro" id="IPR015421">
    <property type="entry name" value="PyrdxlP-dep_Trfase_major"/>
</dbReference>
<comment type="cofactor">
    <cofactor evidence="1">
        <name>pyridoxal 5'-phosphate</name>
        <dbReference type="ChEBI" id="CHEBI:597326"/>
    </cofactor>
</comment>
<evidence type="ECO:0000256" key="4">
    <source>
        <dbReference type="ARBA" id="ARBA00022679"/>
    </source>
</evidence>
<dbReference type="Gene3D" id="3.40.640.10">
    <property type="entry name" value="Type I PLP-dependent aspartate aminotransferase-like (Major domain)"/>
    <property type="match status" value="2"/>
</dbReference>
<evidence type="ECO:0000256" key="5">
    <source>
        <dbReference type="ARBA" id="ARBA00022898"/>
    </source>
</evidence>